<proteinExistence type="predicted"/>
<keyword evidence="3" id="KW-1185">Reference proteome</keyword>
<gene>
    <name evidence="2" type="ORF">ANE_LOCUS27446</name>
</gene>
<evidence type="ECO:0000256" key="1">
    <source>
        <dbReference type="SAM" id="MobiDB-lite"/>
    </source>
</evidence>
<evidence type="ECO:0008006" key="4">
    <source>
        <dbReference type="Google" id="ProtNLM"/>
    </source>
</evidence>
<dbReference type="EMBL" id="CABITT030000008">
    <property type="protein sequence ID" value="VVB17002.1"/>
    <property type="molecule type" value="Genomic_DNA"/>
</dbReference>
<evidence type="ECO:0000313" key="3">
    <source>
        <dbReference type="Proteomes" id="UP000489600"/>
    </source>
</evidence>
<sequence>MPKDEQETLISVYYPWLPSRCLTCQTWGHKETECQKMKMGSVVILEKEKENKNVEDIHRSGEVEVNKEKEATEDDTKILKEDTEEKWITVQRSGQSSPQKSEKTKEVLNQLMNTIDGNAVSPSRFNILSQVDEDEDDEKEDGEITVDLPNDIQQEDDSSSSEEEIPIKQSNSAKQTNQQAEEKKKKKQAPRNQQHNRQEQKLSQQNKANKKSSSRRN</sequence>
<feature type="compositionally biased region" description="Polar residues" evidence="1">
    <location>
        <begin position="114"/>
        <end position="129"/>
    </location>
</feature>
<feature type="compositionally biased region" description="Acidic residues" evidence="1">
    <location>
        <begin position="153"/>
        <end position="164"/>
    </location>
</feature>
<organism evidence="2 3">
    <name type="scientific">Arabis nemorensis</name>
    <dbReference type="NCBI Taxonomy" id="586526"/>
    <lineage>
        <taxon>Eukaryota</taxon>
        <taxon>Viridiplantae</taxon>
        <taxon>Streptophyta</taxon>
        <taxon>Embryophyta</taxon>
        <taxon>Tracheophyta</taxon>
        <taxon>Spermatophyta</taxon>
        <taxon>Magnoliopsida</taxon>
        <taxon>eudicotyledons</taxon>
        <taxon>Gunneridae</taxon>
        <taxon>Pentapetalae</taxon>
        <taxon>rosids</taxon>
        <taxon>malvids</taxon>
        <taxon>Brassicales</taxon>
        <taxon>Brassicaceae</taxon>
        <taxon>Arabideae</taxon>
        <taxon>Arabis</taxon>
    </lineage>
</organism>
<name>A0A565CTT8_9BRAS</name>
<protein>
    <recommendedName>
        <fullName evidence="4">DUF4283 domain-containing protein</fullName>
    </recommendedName>
</protein>
<feature type="compositionally biased region" description="Acidic residues" evidence="1">
    <location>
        <begin position="131"/>
        <end position="144"/>
    </location>
</feature>
<reference evidence="2" key="1">
    <citation type="submission" date="2019-07" db="EMBL/GenBank/DDBJ databases">
        <authorList>
            <person name="Dittberner H."/>
        </authorList>
    </citation>
    <scope>NUCLEOTIDE SEQUENCE [LARGE SCALE GENOMIC DNA]</scope>
</reference>
<dbReference type="Proteomes" id="UP000489600">
    <property type="component" value="Unassembled WGS sequence"/>
</dbReference>
<comment type="caution">
    <text evidence="2">The sequence shown here is derived from an EMBL/GenBank/DDBJ whole genome shotgun (WGS) entry which is preliminary data.</text>
</comment>
<evidence type="ECO:0000313" key="2">
    <source>
        <dbReference type="EMBL" id="VVB17002.1"/>
    </source>
</evidence>
<dbReference type="AlphaFoldDB" id="A0A565CTT8"/>
<feature type="region of interest" description="Disordered" evidence="1">
    <location>
        <begin position="55"/>
        <end position="80"/>
    </location>
</feature>
<feature type="compositionally biased region" description="Basic residues" evidence="1">
    <location>
        <begin position="208"/>
        <end position="217"/>
    </location>
</feature>
<feature type="region of interest" description="Disordered" evidence="1">
    <location>
        <begin position="114"/>
        <end position="217"/>
    </location>
</feature>
<accession>A0A565CTT8</accession>